<dbReference type="AlphaFoldDB" id="A0A0E9QXL2"/>
<accession>A0A0E9QXL2</accession>
<reference evidence="1" key="1">
    <citation type="submission" date="2014-11" db="EMBL/GenBank/DDBJ databases">
        <authorList>
            <person name="Amaro Gonzalez C."/>
        </authorList>
    </citation>
    <scope>NUCLEOTIDE SEQUENCE</scope>
</reference>
<organism evidence="1">
    <name type="scientific">Anguilla anguilla</name>
    <name type="common">European freshwater eel</name>
    <name type="synonym">Muraena anguilla</name>
    <dbReference type="NCBI Taxonomy" id="7936"/>
    <lineage>
        <taxon>Eukaryota</taxon>
        <taxon>Metazoa</taxon>
        <taxon>Chordata</taxon>
        <taxon>Craniata</taxon>
        <taxon>Vertebrata</taxon>
        <taxon>Euteleostomi</taxon>
        <taxon>Actinopterygii</taxon>
        <taxon>Neopterygii</taxon>
        <taxon>Teleostei</taxon>
        <taxon>Anguilliformes</taxon>
        <taxon>Anguillidae</taxon>
        <taxon>Anguilla</taxon>
    </lineage>
</organism>
<proteinExistence type="predicted"/>
<reference evidence="1" key="2">
    <citation type="journal article" date="2015" name="Fish Shellfish Immunol.">
        <title>Early steps in the European eel (Anguilla anguilla)-Vibrio vulnificus interaction in the gills: Role of the RtxA13 toxin.</title>
        <authorList>
            <person name="Callol A."/>
            <person name="Pajuelo D."/>
            <person name="Ebbesson L."/>
            <person name="Teles M."/>
            <person name="MacKenzie S."/>
            <person name="Amaro C."/>
        </authorList>
    </citation>
    <scope>NUCLEOTIDE SEQUENCE</scope>
</reference>
<evidence type="ECO:0000313" key="1">
    <source>
        <dbReference type="EMBL" id="JAH20960.1"/>
    </source>
</evidence>
<name>A0A0E9QXL2_ANGAN</name>
<protein>
    <submittedName>
        <fullName evidence="1">Uncharacterized protein</fullName>
    </submittedName>
</protein>
<sequence>MLLHLQFQFFSRRNHNKGLLEFCYIC</sequence>
<dbReference type="EMBL" id="GBXM01087617">
    <property type="protein sequence ID" value="JAH20960.1"/>
    <property type="molecule type" value="Transcribed_RNA"/>
</dbReference>